<dbReference type="InterPro" id="IPR010380">
    <property type="entry name" value="DUF975"/>
</dbReference>
<dbReference type="PANTHER" id="PTHR40076">
    <property type="entry name" value="MEMBRANE PROTEIN-RELATED"/>
    <property type="match status" value="1"/>
</dbReference>
<evidence type="ECO:0000256" key="1">
    <source>
        <dbReference type="SAM" id="Phobius"/>
    </source>
</evidence>
<accession>A0ABN6IVN6</accession>
<dbReference type="Proteomes" id="UP000824633">
    <property type="component" value="Chromosome"/>
</dbReference>
<dbReference type="EMBL" id="AP024849">
    <property type="protein sequence ID" value="BCZ46225.1"/>
    <property type="molecule type" value="Genomic_DNA"/>
</dbReference>
<proteinExistence type="predicted"/>
<name>A0ABN6IVN6_9CLOT</name>
<protein>
    <submittedName>
        <fullName evidence="2">Membrane protein</fullName>
    </submittedName>
</protein>
<dbReference type="PANTHER" id="PTHR40076:SF1">
    <property type="entry name" value="MEMBRANE PROTEIN"/>
    <property type="match status" value="1"/>
</dbReference>
<reference evidence="3" key="1">
    <citation type="submission" date="2021-07" db="EMBL/GenBank/DDBJ databases">
        <title>Complete genome sequencing of a Clostridium isolate.</title>
        <authorList>
            <person name="Ueki A."/>
            <person name="Tonouchi A."/>
        </authorList>
    </citation>
    <scope>NUCLEOTIDE SEQUENCE [LARGE SCALE GENOMIC DNA]</scope>
    <source>
        <strain evidence="3">C5S11</strain>
    </source>
</reference>
<organism evidence="2 3">
    <name type="scientific">Clostridium gelidum</name>
    <dbReference type="NCBI Taxonomy" id="704125"/>
    <lineage>
        <taxon>Bacteria</taxon>
        <taxon>Bacillati</taxon>
        <taxon>Bacillota</taxon>
        <taxon>Clostridia</taxon>
        <taxon>Eubacteriales</taxon>
        <taxon>Clostridiaceae</taxon>
        <taxon>Clostridium</taxon>
    </lineage>
</organism>
<keyword evidence="1" id="KW-1133">Transmembrane helix</keyword>
<feature type="transmembrane region" description="Helical" evidence="1">
    <location>
        <begin position="50"/>
        <end position="74"/>
    </location>
</feature>
<keyword evidence="3" id="KW-1185">Reference proteome</keyword>
<keyword evidence="1" id="KW-0472">Membrane</keyword>
<feature type="transmembrane region" description="Helical" evidence="1">
    <location>
        <begin position="160"/>
        <end position="186"/>
    </location>
</feature>
<dbReference type="Pfam" id="PF06161">
    <property type="entry name" value="DUF975"/>
    <property type="match status" value="1"/>
</dbReference>
<evidence type="ECO:0000313" key="3">
    <source>
        <dbReference type="Proteomes" id="UP000824633"/>
    </source>
</evidence>
<feature type="transmembrane region" description="Helical" evidence="1">
    <location>
        <begin position="21"/>
        <end position="44"/>
    </location>
</feature>
<keyword evidence="1" id="KW-0812">Transmembrane</keyword>
<dbReference type="RefSeq" id="WP_224037734.1">
    <property type="nucleotide sequence ID" value="NZ_AP024849.1"/>
</dbReference>
<sequence length="215" mass="23784">MINRSELKSHAKDELRGKWGLAVGGFFLATLILEVVGQGLNIISGKSLPLILISFLATTIITAVMSVGMCRFALNYATNGGTPAIEDLFSGFKVILKALGVYFLVLIIIVIGFILLIVPGIILSFMFSQVFYILADDNSKSIIDCLKESAAMMKGYKFNYFVLSLSFLGWLILGIIPLFIGLLWVIPYMNVTMASFYLNIKNNYYAVTENTNSEF</sequence>
<feature type="transmembrane region" description="Helical" evidence="1">
    <location>
        <begin position="94"/>
        <end position="127"/>
    </location>
</feature>
<evidence type="ECO:0000313" key="2">
    <source>
        <dbReference type="EMBL" id="BCZ46225.1"/>
    </source>
</evidence>
<gene>
    <name evidence="2" type="ORF">psyc5s11_22920</name>
</gene>